<dbReference type="AlphaFoldDB" id="A0A2M9R324"/>
<evidence type="ECO:0000313" key="2">
    <source>
        <dbReference type="Proteomes" id="UP000231960"/>
    </source>
</evidence>
<gene>
    <name evidence="1" type="ORF">CDL10_01170</name>
</gene>
<keyword evidence="1" id="KW-0808">Transferase</keyword>
<proteinExistence type="predicted"/>
<dbReference type="NCBIfam" id="NF007144">
    <property type="entry name" value="PRK09585.2-3"/>
    <property type="match status" value="1"/>
</dbReference>
<sequence length="355" mass="39833">MKKEKYKVLGVMSGTSLDGIDCAVVEFIHQNDQWTYDFLQGTTISYPGEWTEKLRTAITLSISDLHLLNIEYTCFLSELLNEFIIENQLTDLDFIASHGHTVLHQPEKGFTLQIGNLPIVADMFSIPFVCDFRVQDVALGGQGAPLVPIGDRLLFADFDYCLNLGGFSNISFEDENKRIAFDICPVNTLLNYFAQKEGFLFDDKGKIAQQGKINMALFDALNTLGFYRQPAPKSLGMEQVNEIYLTLIHSYTLSNYDILATITEHIAFQIAQVIKKKNARLLVTGGGAFNTFLIERVKYYLPDTKVEVGSRELTDFKEAIIFAFLGVLRMENINNVLSSVTGAKHDHCSGIVYGM</sequence>
<keyword evidence="2" id="KW-1185">Reference proteome</keyword>
<name>A0A2M9R324_9FLAO</name>
<protein>
    <submittedName>
        <fullName evidence="1">Anhydro-N-acetylmuramic acid kinase</fullName>
    </submittedName>
</protein>
<accession>A0A2M9R324</accession>
<dbReference type="GO" id="GO:0016773">
    <property type="term" value="F:phosphotransferase activity, alcohol group as acceptor"/>
    <property type="evidence" value="ECO:0007669"/>
    <property type="project" value="InterPro"/>
</dbReference>
<dbReference type="PANTHER" id="PTHR30605">
    <property type="entry name" value="ANHYDRO-N-ACETYLMURAMIC ACID KINASE"/>
    <property type="match status" value="1"/>
</dbReference>
<evidence type="ECO:0000313" key="1">
    <source>
        <dbReference type="EMBL" id="PJR03260.1"/>
    </source>
</evidence>
<dbReference type="SUPFAM" id="SSF53067">
    <property type="entry name" value="Actin-like ATPase domain"/>
    <property type="match status" value="1"/>
</dbReference>
<dbReference type="OrthoDB" id="9763949at2"/>
<dbReference type="InterPro" id="IPR005338">
    <property type="entry name" value="Anhydro_N_Ac-Mur_kinase"/>
</dbReference>
<dbReference type="Gene3D" id="3.30.420.40">
    <property type="match status" value="2"/>
</dbReference>
<dbReference type="EMBL" id="NIPO01000001">
    <property type="protein sequence ID" value="PJR03260.1"/>
    <property type="molecule type" value="Genomic_DNA"/>
</dbReference>
<organism evidence="1 2">
    <name type="scientific">Avrilella dinanensis</name>
    <dbReference type="NCBI Taxonomy" id="2008672"/>
    <lineage>
        <taxon>Bacteria</taxon>
        <taxon>Pseudomonadati</taxon>
        <taxon>Bacteroidota</taxon>
        <taxon>Flavobacteriia</taxon>
        <taxon>Flavobacteriales</taxon>
        <taxon>Flavobacteriaceae</taxon>
        <taxon>Avrilella</taxon>
    </lineage>
</organism>
<dbReference type="RefSeq" id="WP_100676829.1">
    <property type="nucleotide sequence ID" value="NZ_NIPO01000001.1"/>
</dbReference>
<dbReference type="PANTHER" id="PTHR30605:SF0">
    <property type="entry name" value="ANHYDRO-N-ACETYLMURAMIC ACID KINASE"/>
    <property type="match status" value="1"/>
</dbReference>
<dbReference type="GO" id="GO:0005524">
    <property type="term" value="F:ATP binding"/>
    <property type="evidence" value="ECO:0007669"/>
    <property type="project" value="InterPro"/>
</dbReference>
<keyword evidence="1" id="KW-0418">Kinase</keyword>
<dbReference type="Proteomes" id="UP000231960">
    <property type="component" value="Unassembled WGS sequence"/>
</dbReference>
<dbReference type="Pfam" id="PF03702">
    <property type="entry name" value="AnmK"/>
    <property type="match status" value="1"/>
</dbReference>
<dbReference type="InterPro" id="IPR043129">
    <property type="entry name" value="ATPase_NBD"/>
</dbReference>
<dbReference type="GO" id="GO:0016301">
    <property type="term" value="F:kinase activity"/>
    <property type="evidence" value="ECO:0007669"/>
    <property type="project" value="UniProtKB-KW"/>
</dbReference>
<reference evidence="1 2" key="1">
    <citation type="submission" date="2017-06" db="EMBL/GenBank/DDBJ databases">
        <title>Description of Avrilella dinanensis gen. nov. sp. nov.</title>
        <authorList>
            <person name="Leyer C."/>
            <person name="Sassi M."/>
            <person name="Minet J."/>
            <person name="Kayal S."/>
            <person name="Cattoir V."/>
        </authorList>
    </citation>
    <scope>NUCLEOTIDE SEQUENCE [LARGE SCALE GENOMIC DNA]</scope>
    <source>
        <strain evidence="1 2">UR159</strain>
    </source>
</reference>
<dbReference type="GO" id="GO:0006040">
    <property type="term" value="P:amino sugar metabolic process"/>
    <property type="evidence" value="ECO:0007669"/>
    <property type="project" value="InterPro"/>
</dbReference>
<comment type="caution">
    <text evidence="1">The sequence shown here is derived from an EMBL/GenBank/DDBJ whole genome shotgun (WGS) entry which is preliminary data.</text>
</comment>
<dbReference type="GO" id="GO:0009254">
    <property type="term" value="P:peptidoglycan turnover"/>
    <property type="evidence" value="ECO:0007669"/>
    <property type="project" value="InterPro"/>
</dbReference>